<protein>
    <submittedName>
        <fullName evidence="5">Uncharacterized protein</fullName>
    </submittedName>
</protein>
<sequence>MVDSKCILLSGGARGIGRCMARHFLSRGHRLFILDIDETELKHTCETHLAKYKDHLSYTLCDLTDTDAIRSAVKQAADFFGGHIDVVINNGGIATPNWKNGATMENPETLKQFQMYLDTNLRAPFAVVQAAIPFLKVAGGAATHKETRQAYMDSKAERGLTGAGSCIINISSFRAQMSDPNQEGYAASKAGQNGLTHSIAVSASQWGIRVNSVSPGRIKATYESKEGDESGKGLEFDDKDYEQHSTNRAGKPEDIAEAVEYLIGAGFVTGQDITVDGGAVIQK</sequence>
<comment type="caution">
    <text evidence="5">The sequence shown here is derived from an EMBL/GenBank/DDBJ whole genome shotgun (WGS) entry which is preliminary data.</text>
</comment>
<evidence type="ECO:0000256" key="3">
    <source>
        <dbReference type="RuleBase" id="RU000363"/>
    </source>
</evidence>
<dbReference type="PANTHER" id="PTHR24321:SF8">
    <property type="entry name" value="ESTRADIOL 17-BETA-DEHYDROGENASE 8-RELATED"/>
    <property type="match status" value="1"/>
</dbReference>
<dbReference type="GO" id="GO:0016491">
    <property type="term" value="F:oxidoreductase activity"/>
    <property type="evidence" value="ECO:0007669"/>
    <property type="project" value="UniProtKB-KW"/>
</dbReference>
<dbReference type="InterPro" id="IPR036291">
    <property type="entry name" value="NAD(P)-bd_dom_sf"/>
</dbReference>
<feature type="region of interest" description="Disordered" evidence="4">
    <location>
        <begin position="221"/>
        <end position="249"/>
    </location>
</feature>
<evidence type="ECO:0000256" key="2">
    <source>
        <dbReference type="ARBA" id="ARBA00023002"/>
    </source>
</evidence>
<dbReference type="AlphaFoldDB" id="A0AAE0TTR0"/>
<dbReference type="Proteomes" id="UP001274830">
    <property type="component" value="Unassembled WGS sequence"/>
</dbReference>
<gene>
    <name evidence="5" type="ORF">LTR78_009245</name>
</gene>
<dbReference type="Pfam" id="PF00106">
    <property type="entry name" value="adh_short"/>
    <property type="match status" value="1"/>
</dbReference>
<dbReference type="SUPFAM" id="SSF51735">
    <property type="entry name" value="NAD(P)-binding Rossmann-fold domains"/>
    <property type="match status" value="1"/>
</dbReference>
<organism evidence="5 6">
    <name type="scientific">Recurvomyces mirabilis</name>
    <dbReference type="NCBI Taxonomy" id="574656"/>
    <lineage>
        <taxon>Eukaryota</taxon>
        <taxon>Fungi</taxon>
        <taxon>Dikarya</taxon>
        <taxon>Ascomycota</taxon>
        <taxon>Pezizomycotina</taxon>
        <taxon>Dothideomycetes</taxon>
        <taxon>Dothideomycetidae</taxon>
        <taxon>Mycosphaerellales</taxon>
        <taxon>Teratosphaeriaceae</taxon>
        <taxon>Recurvomyces</taxon>
    </lineage>
</organism>
<keyword evidence="2" id="KW-0560">Oxidoreductase</keyword>
<accession>A0AAE0TTR0</accession>
<evidence type="ECO:0000256" key="1">
    <source>
        <dbReference type="ARBA" id="ARBA00006484"/>
    </source>
</evidence>
<name>A0AAE0TTR0_9PEZI</name>
<dbReference type="PRINTS" id="PR00081">
    <property type="entry name" value="GDHRDH"/>
</dbReference>
<keyword evidence="6" id="KW-1185">Reference proteome</keyword>
<dbReference type="PRINTS" id="PR00080">
    <property type="entry name" value="SDRFAMILY"/>
</dbReference>
<evidence type="ECO:0000256" key="4">
    <source>
        <dbReference type="SAM" id="MobiDB-lite"/>
    </source>
</evidence>
<evidence type="ECO:0000313" key="6">
    <source>
        <dbReference type="Proteomes" id="UP001274830"/>
    </source>
</evidence>
<evidence type="ECO:0000313" key="5">
    <source>
        <dbReference type="EMBL" id="KAK3670801.1"/>
    </source>
</evidence>
<comment type="similarity">
    <text evidence="1 3">Belongs to the short-chain dehydrogenases/reductases (SDR) family.</text>
</comment>
<dbReference type="Pfam" id="PF13561">
    <property type="entry name" value="adh_short_C2"/>
    <property type="match status" value="1"/>
</dbReference>
<proteinExistence type="inferred from homology"/>
<dbReference type="InterPro" id="IPR002347">
    <property type="entry name" value="SDR_fam"/>
</dbReference>
<dbReference type="CDD" id="cd05233">
    <property type="entry name" value="SDR_c"/>
    <property type="match status" value="1"/>
</dbReference>
<dbReference type="PANTHER" id="PTHR24321">
    <property type="entry name" value="DEHYDROGENASES, SHORT CHAIN"/>
    <property type="match status" value="1"/>
</dbReference>
<dbReference type="Gene3D" id="3.40.50.720">
    <property type="entry name" value="NAD(P)-binding Rossmann-like Domain"/>
    <property type="match status" value="1"/>
</dbReference>
<reference evidence="5" key="1">
    <citation type="submission" date="2023-07" db="EMBL/GenBank/DDBJ databases">
        <title>Black Yeasts Isolated from many extreme environments.</title>
        <authorList>
            <person name="Coleine C."/>
            <person name="Stajich J.E."/>
            <person name="Selbmann L."/>
        </authorList>
    </citation>
    <scope>NUCLEOTIDE SEQUENCE</scope>
    <source>
        <strain evidence="5">CCFEE 5485</strain>
    </source>
</reference>
<dbReference type="EMBL" id="JAUTXT010000050">
    <property type="protein sequence ID" value="KAK3670801.1"/>
    <property type="molecule type" value="Genomic_DNA"/>
</dbReference>